<accession>A0ABV0RH14</accession>
<keyword evidence="2" id="KW-1185">Reference proteome</keyword>
<comment type="caution">
    <text evidence="1">The sequence shown here is derived from an EMBL/GenBank/DDBJ whole genome shotgun (WGS) entry which is preliminary data.</text>
</comment>
<dbReference type="Proteomes" id="UP001434883">
    <property type="component" value="Unassembled WGS sequence"/>
</dbReference>
<protein>
    <submittedName>
        <fullName evidence="1">Uncharacterized protein</fullName>
    </submittedName>
</protein>
<dbReference type="EMBL" id="JAHRIN010044650">
    <property type="protein sequence ID" value="MEQ2207445.1"/>
    <property type="molecule type" value="Genomic_DNA"/>
</dbReference>
<organism evidence="1 2">
    <name type="scientific">Xenoophorus captivus</name>
    <dbReference type="NCBI Taxonomy" id="1517983"/>
    <lineage>
        <taxon>Eukaryota</taxon>
        <taxon>Metazoa</taxon>
        <taxon>Chordata</taxon>
        <taxon>Craniata</taxon>
        <taxon>Vertebrata</taxon>
        <taxon>Euteleostomi</taxon>
        <taxon>Actinopterygii</taxon>
        <taxon>Neopterygii</taxon>
        <taxon>Teleostei</taxon>
        <taxon>Neoteleostei</taxon>
        <taxon>Acanthomorphata</taxon>
        <taxon>Ovalentaria</taxon>
        <taxon>Atherinomorphae</taxon>
        <taxon>Cyprinodontiformes</taxon>
        <taxon>Goodeidae</taxon>
        <taxon>Xenoophorus</taxon>
    </lineage>
</organism>
<evidence type="ECO:0000313" key="2">
    <source>
        <dbReference type="Proteomes" id="UP001434883"/>
    </source>
</evidence>
<feature type="non-terminal residue" evidence="1">
    <location>
        <position position="1"/>
    </location>
</feature>
<sequence>YGEALFMNSKLIGGVTEFLNTERELNELKEFIQSSGVGAGPALPRALEIVEGNVRWHRLHRRQFYQWLRKSPGSTFG</sequence>
<evidence type="ECO:0000313" key="1">
    <source>
        <dbReference type="EMBL" id="MEQ2207445.1"/>
    </source>
</evidence>
<reference evidence="1 2" key="1">
    <citation type="submission" date="2021-06" db="EMBL/GenBank/DDBJ databases">
        <authorList>
            <person name="Palmer J.M."/>
        </authorList>
    </citation>
    <scope>NUCLEOTIDE SEQUENCE [LARGE SCALE GENOMIC DNA]</scope>
    <source>
        <strain evidence="1 2">XC_2019</strain>
        <tissue evidence="1">Muscle</tissue>
    </source>
</reference>
<proteinExistence type="predicted"/>
<dbReference type="Gene3D" id="1.25.50.20">
    <property type="match status" value="1"/>
</dbReference>
<gene>
    <name evidence="1" type="ORF">XENOCAPTIV_012555</name>
</gene>
<name>A0ABV0RH14_9TELE</name>